<name>A0AAV8USN8_9RHOD</name>
<reference evidence="2 3" key="1">
    <citation type="journal article" date="2023" name="Nat. Commun.">
        <title>Origin of minicircular mitochondrial genomes in red algae.</title>
        <authorList>
            <person name="Lee Y."/>
            <person name="Cho C.H."/>
            <person name="Lee Y.M."/>
            <person name="Park S.I."/>
            <person name="Yang J.H."/>
            <person name="West J.A."/>
            <person name="Bhattacharya D."/>
            <person name="Yoon H.S."/>
        </authorList>
    </citation>
    <scope>NUCLEOTIDE SEQUENCE [LARGE SCALE GENOMIC DNA]</scope>
    <source>
        <strain evidence="2 3">CCMP1338</strain>
        <tissue evidence="2">Whole cell</tissue>
    </source>
</reference>
<protein>
    <recommendedName>
        <fullName evidence="4">Initiation-specific alpha-1,6-mannosyltransferase</fullName>
    </recommendedName>
</protein>
<evidence type="ECO:0000256" key="1">
    <source>
        <dbReference type="SAM" id="SignalP"/>
    </source>
</evidence>
<dbReference type="EMBL" id="JAMWBK010000004">
    <property type="protein sequence ID" value="KAJ8905570.1"/>
    <property type="molecule type" value="Genomic_DNA"/>
</dbReference>
<dbReference type="Proteomes" id="UP001157974">
    <property type="component" value="Unassembled WGS sequence"/>
</dbReference>
<dbReference type="SUPFAM" id="SSF53448">
    <property type="entry name" value="Nucleotide-diphospho-sugar transferases"/>
    <property type="match status" value="1"/>
</dbReference>
<evidence type="ECO:0008006" key="4">
    <source>
        <dbReference type="Google" id="ProtNLM"/>
    </source>
</evidence>
<dbReference type="GO" id="GO:0000136">
    <property type="term" value="C:mannan polymerase complex"/>
    <property type="evidence" value="ECO:0007669"/>
    <property type="project" value="TreeGrafter"/>
</dbReference>
<dbReference type="GO" id="GO:0006487">
    <property type="term" value="P:protein N-linked glycosylation"/>
    <property type="evidence" value="ECO:0007669"/>
    <property type="project" value="TreeGrafter"/>
</dbReference>
<dbReference type="PANTHER" id="PTHR31834">
    <property type="entry name" value="INITIATION-SPECIFIC ALPHA-1,6-MANNOSYLTRANSFERASE"/>
    <property type="match status" value="1"/>
</dbReference>
<evidence type="ECO:0000313" key="2">
    <source>
        <dbReference type="EMBL" id="KAJ8905570.1"/>
    </source>
</evidence>
<feature type="signal peptide" evidence="1">
    <location>
        <begin position="1"/>
        <end position="32"/>
    </location>
</feature>
<evidence type="ECO:0000313" key="3">
    <source>
        <dbReference type="Proteomes" id="UP001157974"/>
    </source>
</evidence>
<comment type="caution">
    <text evidence="2">The sequence shown here is derived from an EMBL/GenBank/DDBJ whole genome shotgun (WGS) entry which is preliminary data.</text>
</comment>
<dbReference type="Pfam" id="PF04488">
    <property type="entry name" value="Gly_transf_sug"/>
    <property type="match status" value="1"/>
</dbReference>
<proteinExistence type="predicted"/>
<feature type="chain" id="PRO_5043552499" description="Initiation-specific alpha-1,6-mannosyltransferase" evidence="1">
    <location>
        <begin position="33"/>
        <end position="295"/>
    </location>
</feature>
<accession>A0AAV8USN8</accession>
<keyword evidence="3" id="KW-1185">Reference proteome</keyword>
<gene>
    <name evidence="2" type="ORF">NDN08_002077</name>
</gene>
<dbReference type="InterPro" id="IPR007577">
    <property type="entry name" value="GlycoTrfase_DXD_sugar-bd_CS"/>
</dbReference>
<dbReference type="GO" id="GO:0000009">
    <property type="term" value="F:alpha-1,6-mannosyltransferase activity"/>
    <property type="evidence" value="ECO:0007669"/>
    <property type="project" value="InterPro"/>
</dbReference>
<organism evidence="2 3">
    <name type="scientific">Rhodosorus marinus</name>
    <dbReference type="NCBI Taxonomy" id="101924"/>
    <lineage>
        <taxon>Eukaryota</taxon>
        <taxon>Rhodophyta</taxon>
        <taxon>Stylonematophyceae</taxon>
        <taxon>Stylonematales</taxon>
        <taxon>Stylonemataceae</taxon>
        <taxon>Rhodosorus</taxon>
    </lineage>
</organism>
<dbReference type="PANTHER" id="PTHR31834:SF1">
    <property type="entry name" value="INITIATION-SPECIFIC ALPHA-1,6-MANNOSYLTRANSFERASE"/>
    <property type="match status" value="1"/>
</dbReference>
<sequence>MRSKLAIATSILMASSLLLLAWFLQVDDSVYTLETTWRSVEPKPRDLFTRRIPNVIWQTVKTHEVPRMAYRGGNSWTRLNPTYDRIVLDDLEVVEFVERYYNETEVELFKSMPVGVMKADLFRYMVLYIHGGVYADADTRDHRAINQWISPDCEFVVGVEGNGAFFCQWAFASGPRHPILKRLVKKIFDKLANGLEFEFSSPHFVHRVTGPAIFTDAIRESLGFSREDRPVDIIRSERGMELRKEGICWLTHVQLSFALSNMFAHQRPDFTQSGWSNWFEEAVEINEEATRENPS</sequence>
<dbReference type="Gene3D" id="3.90.550.20">
    <property type="match status" value="1"/>
</dbReference>
<dbReference type="InterPro" id="IPR039367">
    <property type="entry name" value="Och1-like"/>
</dbReference>
<dbReference type="InterPro" id="IPR029044">
    <property type="entry name" value="Nucleotide-diphossugar_trans"/>
</dbReference>
<dbReference type="AlphaFoldDB" id="A0AAV8USN8"/>
<keyword evidence="1" id="KW-0732">Signal</keyword>